<dbReference type="Proteomes" id="UP001303046">
    <property type="component" value="Unassembled WGS sequence"/>
</dbReference>
<comment type="caution">
    <text evidence="1">The sequence shown here is derived from an EMBL/GenBank/DDBJ whole genome shotgun (WGS) entry which is preliminary data.</text>
</comment>
<name>A0ABR1BMZ4_NECAM</name>
<keyword evidence="2" id="KW-1185">Reference proteome</keyword>
<evidence type="ECO:0000313" key="2">
    <source>
        <dbReference type="Proteomes" id="UP001303046"/>
    </source>
</evidence>
<gene>
    <name evidence="1" type="primary">Necator_chrI.g910</name>
    <name evidence="1" type="ORF">RB195_004786</name>
</gene>
<protein>
    <submittedName>
        <fullName evidence="1">Uncharacterized protein</fullName>
    </submittedName>
</protein>
<evidence type="ECO:0000313" key="1">
    <source>
        <dbReference type="EMBL" id="KAK6726672.1"/>
    </source>
</evidence>
<dbReference type="EMBL" id="JAVFWL010000001">
    <property type="protein sequence ID" value="KAK6726672.1"/>
    <property type="molecule type" value="Genomic_DNA"/>
</dbReference>
<reference evidence="1 2" key="1">
    <citation type="submission" date="2023-08" db="EMBL/GenBank/DDBJ databases">
        <title>A Necator americanus chromosomal reference genome.</title>
        <authorList>
            <person name="Ilik V."/>
            <person name="Petrzelkova K.J."/>
            <person name="Pardy F."/>
            <person name="Fuh T."/>
            <person name="Niatou-Singa F.S."/>
            <person name="Gouil Q."/>
            <person name="Baker L."/>
            <person name="Ritchie M.E."/>
            <person name="Jex A.R."/>
            <person name="Gazzola D."/>
            <person name="Li H."/>
            <person name="Toshio Fujiwara R."/>
            <person name="Zhan B."/>
            <person name="Aroian R.V."/>
            <person name="Pafco B."/>
            <person name="Schwarz E.M."/>
        </authorList>
    </citation>
    <scope>NUCLEOTIDE SEQUENCE [LARGE SCALE GENOMIC DNA]</scope>
    <source>
        <strain evidence="1 2">Aroian</strain>
        <tissue evidence="1">Whole animal</tissue>
    </source>
</reference>
<organism evidence="1 2">
    <name type="scientific">Necator americanus</name>
    <name type="common">Human hookworm</name>
    <dbReference type="NCBI Taxonomy" id="51031"/>
    <lineage>
        <taxon>Eukaryota</taxon>
        <taxon>Metazoa</taxon>
        <taxon>Ecdysozoa</taxon>
        <taxon>Nematoda</taxon>
        <taxon>Chromadorea</taxon>
        <taxon>Rhabditida</taxon>
        <taxon>Rhabditina</taxon>
        <taxon>Rhabditomorpha</taxon>
        <taxon>Strongyloidea</taxon>
        <taxon>Ancylostomatidae</taxon>
        <taxon>Bunostominae</taxon>
        <taxon>Necator</taxon>
    </lineage>
</organism>
<sequence length="769" mass="86557">MVLFCDASSEDLKAIYMALKGGERRRLCDMHFIETGQRLTAKITSSGGILSRSEDGSYYIRSNDIPPQLLTNLRAVLSGFDDSFRFTEADIVTFVTDCLYRHYNGEVWRGPDLKFPETVQPTEVEVEEEPGTSGFQFVASFAPSTSKKPKLELESAKEQQSISKCSYAHSVSSGSATIMVKRRTCCVCRQFVEDAYSRWASTCHKQRAVLLCGLVVFVCGNLKTLKVAYELMNSKRKRICDLHFIETGRCMTDQIILSGGSLLRSDEQGEVRAYIRNSDIPQHLVESLQNVLNRFDDGIFFSVCDVGTFVNECLWRYHNAEQWMDLNMQYSKRLESQRVKQTVRIGGSHDLLPASAQCIPESPKLELKTVEKQESTDGSSNGHSFSSRFVTVGPLRTPKEEPSDPTIDTSWKISELPPQDPSLLKNCFMVEGKQLIQLFRFCPQCGSKIPPGNKTMGKRTCCLCKRFVEDSLSRSASTCHKQSAVLLCGMVVFLGGNVKILKVEYELLKSSRKRICDLHFIETGRCMTDEIILSGGSLLRSEEQGEVRAYIRNSDIPQHLVESLQSVLNRFDDGVFFSVGEVGTFVNGCLWRYHNGEKWMDLKMQCSKGLESQRVKQTVRITGSRDVLPTSAQRFPKGPKLGLKAVEKGESIEESSTGHSFSPRFVTVGPLRTPKEEPSDPTIDPPWKISELPPQDPSLLKNCFLVEGKQLIQLFRFCPQCGSKILEGNKVRLFENGTTPIVQYLCSMCSLRGEPVKRWEGQKHVQDEH</sequence>
<accession>A0ABR1BMZ4</accession>
<proteinExistence type="predicted"/>